<feature type="chain" id="PRO_5016616556" evidence="1">
    <location>
        <begin position="29"/>
        <end position="244"/>
    </location>
</feature>
<dbReference type="RefSeq" id="WP_126306475.1">
    <property type="nucleotide sequence ID" value="NZ_AP018449.1"/>
</dbReference>
<proteinExistence type="predicted"/>
<name>A0A348AG40_9FIRM</name>
<dbReference type="EMBL" id="AP018449">
    <property type="protein sequence ID" value="BBB90038.1"/>
    <property type="molecule type" value="Genomic_DNA"/>
</dbReference>
<organism evidence="2 3">
    <name type="scientific">Methylomusa anaerophila</name>
    <dbReference type="NCBI Taxonomy" id="1930071"/>
    <lineage>
        <taxon>Bacteria</taxon>
        <taxon>Bacillati</taxon>
        <taxon>Bacillota</taxon>
        <taxon>Negativicutes</taxon>
        <taxon>Selenomonadales</taxon>
        <taxon>Sporomusaceae</taxon>
        <taxon>Methylomusa</taxon>
    </lineage>
</organism>
<dbReference type="Gene3D" id="3.30.110.170">
    <property type="entry name" value="Protein of unknown function (DUF541), domain 1"/>
    <property type="match status" value="1"/>
</dbReference>
<dbReference type="Pfam" id="PF04402">
    <property type="entry name" value="SIMPL"/>
    <property type="match status" value="1"/>
</dbReference>
<keyword evidence="1" id="KW-0732">Signal</keyword>
<accession>A0A348AG40</accession>
<keyword evidence="3" id="KW-1185">Reference proteome</keyword>
<dbReference type="Gene3D" id="3.30.70.2970">
    <property type="entry name" value="Protein of unknown function (DUF541), domain 2"/>
    <property type="match status" value="1"/>
</dbReference>
<protein>
    <submittedName>
        <fullName evidence="2">26 kDa periplasmic immunogenic protein</fullName>
    </submittedName>
</protein>
<sequence>MKSKLYFLGKQAILLVLMMVLAATPVLAKEPSTGTEVTVSGNYEQEIAPDVAFVTMGAVTDAVNVKDAQEKNAELAARIQRQIEALGIKPEHIKTVNYSVTPVYEYADNGRRLAAIKSYQVSNNISVTAAPDQAGLVIDTALKAGANQVTSVRFGKKDETAAKAEAIQQAVKDALTKAEAIANVLNKHVSRIQAVNESGVYLQPLEMSRMVAKGAAADTATQPTPISPGLVHLTANVQVTVELE</sequence>
<dbReference type="Proteomes" id="UP000276437">
    <property type="component" value="Chromosome"/>
</dbReference>
<dbReference type="OrthoDB" id="1682722at2"/>
<reference evidence="2 3" key="1">
    <citation type="journal article" date="2018" name="Int. J. Syst. Evol. Microbiol.">
        <title>Methylomusa anaerophila gen. nov., sp. nov., an anaerobic methanol-utilizing bacterium isolated from a microbial fuel cell.</title>
        <authorList>
            <person name="Amano N."/>
            <person name="Yamamuro A."/>
            <person name="Miyahara M."/>
            <person name="Kouzuma A."/>
            <person name="Abe T."/>
            <person name="Watanabe K."/>
        </authorList>
    </citation>
    <scope>NUCLEOTIDE SEQUENCE [LARGE SCALE GENOMIC DNA]</scope>
    <source>
        <strain evidence="2 3">MMFC1</strain>
    </source>
</reference>
<evidence type="ECO:0000313" key="2">
    <source>
        <dbReference type="EMBL" id="BBB90038.1"/>
    </source>
</evidence>
<dbReference type="InterPro" id="IPR052022">
    <property type="entry name" value="26kDa_periplasmic_antigen"/>
</dbReference>
<evidence type="ECO:0000313" key="3">
    <source>
        <dbReference type="Proteomes" id="UP000276437"/>
    </source>
</evidence>
<feature type="signal peptide" evidence="1">
    <location>
        <begin position="1"/>
        <end position="28"/>
    </location>
</feature>
<dbReference type="GO" id="GO:0006974">
    <property type="term" value="P:DNA damage response"/>
    <property type="evidence" value="ECO:0007669"/>
    <property type="project" value="TreeGrafter"/>
</dbReference>
<dbReference type="AlphaFoldDB" id="A0A348AG40"/>
<evidence type="ECO:0000256" key="1">
    <source>
        <dbReference type="SAM" id="SignalP"/>
    </source>
</evidence>
<gene>
    <name evidence="2" type="ORF">MAMMFC1_00686</name>
</gene>
<dbReference type="InterPro" id="IPR007497">
    <property type="entry name" value="SIMPL/DUF541"/>
</dbReference>
<dbReference type="KEGG" id="mana:MAMMFC1_00686"/>
<dbReference type="PANTHER" id="PTHR34387:SF2">
    <property type="entry name" value="SLR1258 PROTEIN"/>
    <property type="match status" value="1"/>
</dbReference>
<dbReference type="PANTHER" id="PTHR34387">
    <property type="entry name" value="SLR1258 PROTEIN"/>
    <property type="match status" value="1"/>
</dbReference>